<evidence type="ECO:0000256" key="1">
    <source>
        <dbReference type="SAM" id="MobiDB-lite"/>
    </source>
</evidence>
<evidence type="ECO:0000313" key="3">
    <source>
        <dbReference type="Proteomes" id="UP000000657"/>
    </source>
</evidence>
<reference evidence="2 3" key="1">
    <citation type="journal article" date="2007" name="Genome Res.">
        <title>Genome characteristics of facultatively symbiotic Frankia sp. strains reflect host range and host plant biogeography.</title>
        <authorList>
            <person name="Normand P."/>
            <person name="Lapierre P."/>
            <person name="Tisa L.S."/>
            <person name="Gogarten J.P."/>
            <person name="Alloisio N."/>
            <person name="Bagnarol E."/>
            <person name="Bassi C.A."/>
            <person name="Berry A.M."/>
            <person name="Bickhart D.M."/>
            <person name="Choisne N."/>
            <person name="Couloux A."/>
            <person name="Cournoyer B."/>
            <person name="Cruveiller S."/>
            <person name="Daubin V."/>
            <person name="Demange N."/>
            <person name="Francino M.P."/>
            <person name="Goltsman E."/>
            <person name="Huang Y."/>
            <person name="Kopp O.R."/>
            <person name="Labarre L."/>
            <person name="Lapidus A."/>
            <person name="Lavire C."/>
            <person name="Marechal J."/>
            <person name="Martinez M."/>
            <person name="Mastronunzio J.E."/>
            <person name="Mullin B.C."/>
            <person name="Niemann J."/>
            <person name="Pujic P."/>
            <person name="Rawnsley T."/>
            <person name="Rouy Z."/>
            <person name="Schenowitz C."/>
            <person name="Sellstedt A."/>
            <person name="Tavares F."/>
            <person name="Tomkins J.P."/>
            <person name="Vallenet D."/>
            <person name="Valverde C."/>
            <person name="Wall L.G."/>
            <person name="Wang Y."/>
            <person name="Medigue C."/>
            <person name="Benson D.R."/>
        </authorList>
    </citation>
    <scope>NUCLEOTIDE SEQUENCE [LARGE SCALE GENOMIC DNA]</scope>
    <source>
        <strain evidence="3">DSM 45986 / CECT 9034 / ACN14a</strain>
    </source>
</reference>
<accession>Q0RJ03</accession>
<dbReference type="STRING" id="326424.FRAAL3869"/>
<dbReference type="OrthoDB" id="9806902at2"/>
<dbReference type="KEGG" id="fal:FRAAL3869"/>
<dbReference type="AlphaFoldDB" id="Q0RJ03"/>
<dbReference type="EMBL" id="CT573213">
    <property type="protein sequence ID" value="CAJ62512.1"/>
    <property type="molecule type" value="Genomic_DNA"/>
</dbReference>
<dbReference type="Gene3D" id="3.40.50.1820">
    <property type="entry name" value="alpha/beta hydrolase"/>
    <property type="match status" value="1"/>
</dbReference>
<name>Q0RJ03_FRAAA</name>
<gene>
    <name evidence="2" type="ordered locus">FRAAL3869</name>
</gene>
<protein>
    <recommendedName>
        <fullName evidence="4">Lysophospholipase</fullName>
    </recommendedName>
</protein>
<dbReference type="RefSeq" id="WP_011605004.1">
    <property type="nucleotide sequence ID" value="NC_008278.1"/>
</dbReference>
<evidence type="ECO:0000313" key="2">
    <source>
        <dbReference type="EMBL" id="CAJ62512.1"/>
    </source>
</evidence>
<dbReference type="Proteomes" id="UP000000657">
    <property type="component" value="Chromosome"/>
</dbReference>
<sequence length="294" mass="29490">MTSAQLSTAPAPAPTIAAWDNPPAVAPRGTIILVVGRGEHPGVYERFGTRIAFDGYRVRVVGDPTADADAVTADIRTLLSDPDLPAPRVLAGSDAGAAFVAALVATGTVQADALLLVGLPPADADASAGTAAPADATSIAAGATGTGTGATGAGATRTGATGAGDEDGEGEGRWAAELAARTACPTHQARLSADPHLRRGGLDTPVPPAWLADGDLGRVDLPVLGLHGTADLVSPLGQARARYAAAPRAELVTIDGGRHDALNDATHRTAAAAIVLFLERLRLGSELPAIARWS</sequence>
<dbReference type="InterPro" id="IPR029058">
    <property type="entry name" value="AB_hydrolase_fold"/>
</dbReference>
<evidence type="ECO:0008006" key="4">
    <source>
        <dbReference type="Google" id="ProtNLM"/>
    </source>
</evidence>
<keyword evidence="3" id="KW-1185">Reference proteome</keyword>
<feature type="region of interest" description="Disordered" evidence="1">
    <location>
        <begin position="142"/>
        <end position="170"/>
    </location>
</feature>
<organism evidence="2 3">
    <name type="scientific">Frankia alni (strain DSM 45986 / CECT 9034 / ACN14a)</name>
    <dbReference type="NCBI Taxonomy" id="326424"/>
    <lineage>
        <taxon>Bacteria</taxon>
        <taxon>Bacillati</taxon>
        <taxon>Actinomycetota</taxon>
        <taxon>Actinomycetes</taxon>
        <taxon>Frankiales</taxon>
        <taxon>Frankiaceae</taxon>
        <taxon>Frankia</taxon>
    </lineage>
</organism>
<dbReference type="HOGENOM" id="CLU_1123615_0_0_11"/>
<dbReference type="eggNOG" id="COG2267">
    <property type="taxonomic scope" value="Bacteria"/>
</dbReference>
<dbReference type="SUPFAM" id="SSF53474">
    <property type="entry name" value="alpha/beta-Hydrolases"/>
    <property type="match status" value="1"/>
</dbReference>
<proteinExistence type="predicted"/>